<reference evidence="1 2" key="1">
    <citation type="submission" date="2024-02" db="EMBL/GenBank/DDBJ databases">
        <authorList>
            <person name="Daric V."/>
            <person name="Darras S."/>
        </authorList>
    </citation>
    <scope>NUCLEOTIDE SEQUENCE [LARGE SCALE GENOMIC DNA]</scope>
</reference>
<protein>
    <submittedName>
        <fullName evidence="1">Uncharacterized protein</fullName>
    </submittedName>
</protein>
<sequence>MFLKTKKLVCTDAISTLNLVSYFKSTLYVQVTLQVLLYYDDVQFIIYNLPPNHRSKYFGIYLLAIAKTSDIIKYGIDVVLQKFYDELRDFCSKGFEVVTSNNEYLDMKKSLAGNLADRSAAHQRMAIKEGVGFVFRKFRYCLTTTEEINKNIGRRLYLERYRNARRALQGVDRKFKAV</sequence>
<evidence type="ECO:0000313" key="2">
    <source>
        <dbReference type="Proteomes" id="UP001642483"/>
    </source>
</evidence>
<evidence type="ECO:0000313" key="1">
    <source>
        <dbReference type="EMBL" id="CAK8687319.1"/>
    </source>
</evidence>
<keyword evidence="2" id="KW-1185">Reference proteome</keyword>
<proteinExistence type="predicted"/>
<dbReference type="EMBL" id="CAWYQH010000104">
    <property type="protein sequence ID" value="CAK8687319.1"/>
    <property type="molecule type" value="Genomic_DNA"/>
</dbReference>
<organism evidence="1 2">
    <name type="scientific">Clavelina lepadiformis</name>
    <name type="common">Light-bulb sea squirt</name>
    <name type="synonym">Ascidia lepadiformis</name>
    <dbReference type="NCBI Taxonomy" id="159417"/>
    <lineage>
        <taxon>Eukaryota</taxon>
        <taxon>Metazoa</taxon>
        <taxon>Chordata</taxon>
        <taxon>Tunicata</taxon>
        <taxon>Ascidiacea</taxon>
        <taxon>Aplousobranchia</taxon>
        <taxon>Clavelinidae</taxon>
        <taxon>Clavelina</taxon>
    </lineage>
</organism>
<gene>
    <name evidence="1" type="ORF">CVLEPA_LOCUS19395</name>
</gene>
<accession>A0ABP0G939</accession>
<name>A0ABP0G939_CLALP</name>
<dbReference type="Proteomes" id="UP001642483">
    <property type="component" value="Unassembled WGS sequence"/>
</dbReference>
<comment type="caution">
    <text evidence="1">The sequence shown here is derived from an EMBL/GenBank/DDBJ whole genome shotgun (WGS) entry which is preliminary data.</text>
</comment>